<keyword evidence="5 7" id="KW-1133">Transmembrane helix</keyword>
<dbReference type="GO" id="GO:0015086">
    <property type="term" value="F:cadmium ion transmembrane transporter activity"/>
    <property type="evidence" value="ECO:0007669"/>
    <property type="project" value="TreeGrafter"/>
</dbReference>
<dbReference type="NCBIfam" id="NF037982">
    <property type="entry name" value="Nramp_1"/>
    <property type="match status" value="1"/>
</dbReference>
<proteinExistence type="inferred from homology"/>
<feature type="transmembrane region" description="Helical" evidence="7">
    <location>
        <begin position="36"/>
        <end position="54"/>
    </location>
</feature>
<dbReference type="GO" id="GO:0005886">
    <property type="term" value="C:plasma membrane"/>
    <property type="evidence" value="ECO:0007669"/>
    <property type="project" value="UniProtKB-SubCell"/>
</dbReference>
<feature type="transmembrane region" description="Helical" evidence="7">
    <location>
        <begin position="173"/>
        <end position="198"/>
    </location>
</feature>
<evidence type="ECO:0000313" key="9">
    <source>
        <dbReference type="Proteomes" id="UP000529637"/>
    </source>
</evidence>
<keyword evidence="2 7" id="KW-0813">Transport</keyword>
<dbReference type="AlphaFoldDB" id="A0A7Y6TVQ3"/>
<feature type="transmembrane region" description="Helical" evidence="7">
    <location>
        <begin position="422"/>
        <end position="443"/>
    </location>
</feature>
<keyword evidence="7" id="KW-0406">Ion transport</keyword>
<feature type="transmembrane region" description="Helical" evidence="7">
    <location>
        <begin position="259"/>
        <end position="284"/>
    </location>
</feature>
<keyword evidence="9" id="KW-1185">Reference proteome</keyword>
<feature type="transmembrane region" description="Helical" evidence="7">
    <location>
        <begin position="218"/>
        <end position="238"/>
    </location>
</feature>
<comment type="function">
    <text evidence="7">H(+)-stimulated, divalent metal cation uptake system.</text>
</comment>
<name>A0A7Y6TVQ3_9BURK</name>
<sequence length="444" mass="46855">MSSGMFRPHGSGDTLACEVPLSPRPPLPPAARPFSLRRLLGFLGPGYLIAVGYMDPGNWATDLAGGSTYGYALLWIVMLSSAMAMFLQVLAARLGIVTGLDLAQACRAHSRPGSVVWQWLLCEIAICAADLAEVIGTAIALKLLFGLPLAMGVSLTVLDVLLVLWLQQRGFRYLEALVISLISIVVVCLGITVAMAQPQWQAVFAGFVPTSRTVLDPGMLYIAIGIIGATVMPHNLYLHSSAVKSRPADPGAGGKKVAITYATIDIIAALALAFVINASILVMAGAAFHANGQFQVAELEDAHGLLAVMTGTTVAGTTFALALLASGQSSAVTATLAGQIVMEGYLQLRIPPWVRRLLTRSIAIVPALFVTLVYGESAIAKLLIASQVVLSLQLPFAIVPLIRYTSQRSIMGSFANGRTTAIVAALIATTIIVLNLVLIWRTLT</sequence>
<dbReference type="PRINTS" id="PR00447">
    <property type="entry name" value="NATRESASSCMP"/>
</dbReference>
<protein>
    <recommendedName>
        <fullName evidence="7">Divalent metal cation transporter MntH</fullName>
    </recommendedName>
</protein>
<evidence type="ECO:0000256" key="4">
    <source>
        <dbReference type="ARBA" id="ARBA00022847"/>
    </source>
</evidence>
<dbReference type="GO" id="GO:0034755">
    <property type="term" value="P:iron ion transmembrane transport"/>
    <property type="evidence" value="ECO:0007669"/>
    <property type="project" value="TreeGrafter"/>
</dbReference>
<dbReference type="HAMAP" id="MF_00221">
    <property type="entry name" value="NRAMP"/>
    <property type="match status" value="1"/>
</dbReference>
<dbReference type="NCBIfam" id="NF001923">
    <property type="entry name" value="PRK00701.1"/>
    <property type="match status" value="1"/>
</dbReference>
<evidence type="ECO:0000256" key="7">
    <source>
        <dbReference type="HAMAP-Rule" id="MF_00221"/>
    </source>
</evidence>
<keyword evidence="7" id="KW-1003">Cell membrane</keyword>
<dbReference type="GO" id="GO:0005384">
    <property type="term" value="F:manganese ion transmembrane transporter activity"/>
    <property type="evidence" value="ECO:0007669"/>
    <property type="project" value="TreeGrafter"/>
</dbReference>
<dbReference type="GO" id="GO:0015293">
    <property type="term" value="F:symporter activity"/>
    <property type="evidence" value="ECO:0007669"/>
    <property type="project" value="UniProtKB-UniRule"/>
</dbReference>
<dbReference type="PANTHER" id="PTHR11706">
    <property type="entry name" value="SOLUTE CARRIER PROTEIN FAMILY 11 MEMBER"/>
    <property type="match status" value="1"/>
</dbReference>
<gene>
    <name evidence="7" type="primary">mntH</name>
    <name evidence="8" type="ORF">HQN59_05700</name>
</gene>
<comment type="similarity">
    <text evidence="7">Belongs to the NRAMP family.</text>
</comment>
<dbReference type="EMBL" id="JABWMJ010000002">
    <property type="protein sequence ID" value="NUZ05253.1"/>
    <property type="molecule type" value="Genomic_DNA"/>
</dbReference>
<feature type="transmembrane region" description="Helical" evidence="7">
    <location>
        <begin position="116"/>
        <end position="139"/>
    </location>
</feature>
<dbReference type="PANTHER" id="PTHR11706:SF33">
    <property type="entry name" value="NATURAL RESISTANCE-ASSOCIATED MACROPHAGE PROTEIN 2"/>
    <property type="match status" value="1"/>
</dbReference>
<keyword evidence="4 7" id="KW-0769">Symport</keyword>
<evidence type="ECO:0000256" key="5">
    <source>
        <dbReference type="ARBA" id="ARBA00022989"/>
    </source>
</evidence>
<evidence type="ECO:0000256" key="6">
    <source>
        <dbReference type="ARBA" id="ARBA00023136"/>
    </source>
</evidence>
<feature type="transmembrane region" description="Helical" evidence="7">
    <location>
        <begin position="74"/>
        <end position="96"/>
    </location>
</feature>
<evidence type="ECO:0000256" key="1">
    <source>
        <dbReference type="ARBA" id="ARBA00004141"/>
    </source>
</evidence>
<evidence type="ECO:0000256" key="3">
    <source>
        <dbReference type="ARBA" id="ARBA00022692"/>
    </source>
</evidence>
<dbReference type="GO" id="GO:0046872">
    <property type="term" value="F:metal ion binding"/>
    <property type="evidence" value="ECO:0007669"/>
    <property type="project" value="UniProtKB-UniRule"/>
</dbReference>
<keyword evidence="6 7" id="KW-0472">Membrane</keyword>
<feature type="transmembrane region" description="Helical" evidence="7">
    <location>
        <begin position="357"/>
        <end position="374"/>
    </location>
</feature>
<dbReference type="InterPro" id="IPR001046">
    <property type="entry name" value="NRAMP_fam"/>
</dbReference>
<dbReference type="NCBIfam" id="TIGR01197">
    <property type="entry name" value="nramp"/>
    <property type="match status" value="1"/>
</dbReference>
<feature type="transmembrane region" description="Helical" evidence="7">
    <location>
        <begin position="380"/>
        <end position="402"/>
    </location>
</feature>
<accession>A0A7Y6TVQ3</accession>
<keyword evidence="3 7" id="KW-0812">Transmembrane</keyword>
<evidence type="ECO:0000313" key="8">
    <source>
        <dbReference type="EMBL" id="NUZ05253.1"/>
    </source>
</evidence>
<comment type="caution">
    <text evidence="8">The sequence shown here is derived from an EMBL/GenBank/DDBJ whole genome shotgun (WGS) entry which is preliminary data.</text>
</comment>
<feature type="transmembrane region" description="Helical" evidence="7">
    <location>
        <begin position="304"/>
        <end position="325"/>
    </location>
</feature>
<dbReference type="Proteomes" id="UP000529637">
    <property type="component" value="Unassembled WGS sequence"/>
</dbReference>
<organism evidence="8 9">
    <name type="scientific">Piscinibacter koreensis</name>
    <dbReference type="NCBI Taxonomy" id="2742824"/>
    <lineage>
        <taxon>Bacteria</taxon>
        <taxon>Pseudomonadati</taxon>
        <taxon>Pseudomonadota</taxon>
        <taxon>Betaproteobacteria</taxon>
        <taxon>Burkholderiales</taxon>
        <taxon>Sphaerotilaceae</taxon>
        <taxon>Piscinibacter</taxon>
    </lineage>
</organism>
<dbReference type="Pfam" id="PF01566">
    <property type="entry name" value="Nramp"/>
    <property type="match status" value="1"/>
</dbReference>
<reference evidence="8 9" key="1">
    <citation type="submission" date="2020-06" db="EMBL/GenBank/DDBJ databases">
        <title>Schlegella sp. ID0723 isolated from air conditioner.</title>
        <authorList>
            <person name="Kim D.Y."/>
            <person name="Kim D.-U."/>
        </authorList>
    </citation>
    <scope>NUCLEOTIDE SEQUENCE [LARGE SCALE GENOMIC DNA]</scope>
    <source>
        <strain evidence="8 9">ID0723</strain>
    </source>
</reference>
<comment type="subcellular location">
    <subcellularLocation>
        <location evidence="7">Cell membrane</location>
        <topology evidence="7">Multi-pass membrane protein</topology>
    </subcellularLocation>
    <subcellularLocation>
        <location evidence="1">Membrane</location>
        <topology evidence="1">Multi-pass membrane protein</topology>
    </subcellularLocation>
</comment>
<feature type="transmembrane region" description="Helical" evidence="7">
    <location>
        <begin position="145"/>
        <end position="166"/>
    </location>
</feature>
<evidence type="ECO:0000256" key="2">
    <source>
        <dbReference type="ARBA" id="ARBA00022448"/>
    </source>
</evidence>